<dbReference type="Proteomes" id="UP001596505">
    <property type="component" value="Unassembled WGS sequence"/>
</dbReference>
<comment type="similarity">
    <text evidence="1">Belongs to the ABC transporter superfamily.</text>
</comment>
<accession>A0ABW2PRP7</accession>
<keyword evidence="3" id="KW-0547">Nucleotide-binding</keyword>
<dbReference type="PANTHER" id="PTHR43553:SF24">
    <property type="entry name" value="ENERGY-COUPLING FACTOR TRANSPORTER ATP-BINDING PROTEIN ECFA1"/>
    <property type="match status" value="1"/>
</dbReference>
<evidence type="ECO:0000256" key="3">
    <source>
        <dbReference type="ARBA" id="ARBA00022741"/>
    </source>
</evidence>
<name>A0ABW2PRP7_9BACL</name>
<dbReference type="InterPro" id="IPR027417">
    <property type="entry name" value="P-loop_NTPase"/>
</dbReference>
<dbReference type="PANTHER" id="PTHR43553">
    <property type="entry name" value="HEAVY METAL TRANSPORTER"/>
    <property type="match status" value="1"/>
</dbReference>
<dbReference type="Gene3D" id="3.40.50.300">
    <property type="entry name" value="P-loop containing nucleotide triphosphate hydrolases"/>
    <property type="match status" value="1"/>
</dbReference>
<dbReference type="RefSeq" id="WP_380963620.1">
    <property type="nucleotide sequence ID" value="NZ_JBHTCO010000004.1"/>
</dbReference>
<keyword evidence="4" id="KW-0067">ATP-binding</keyword>
<evidence type="ECO:0008006" key="7">
    <source>
        <dbReference type="Google" id="ProtNLM"/>
    </source>
</evidence>
<dbReference type="EMBL" id="JBHTCO010000004">
    <property type="protein sequence ID" value="MFC7392022.1"/>
    <property type="molecule type" value="Genomic_DNA"/>
</dbReference>
<evidence type="ECO:0000256" key="4">
    <source>
        <dbReference type="ARBA" id="ARBA00022840"/>
    </source>
</evidence>
<evidence type="ECO:0000313" key="5">
    <source>
        <dbReference type="EMBL" id="MFC7392022.1"/>
    </source>
</evidence>
<dbReference type="SUPFAM" id="SSF52540">
    <property type="entry name" value="P-loop containing nucleoside triphosphate hydrolases"/>
    <property type="match status" value="1"/>
</dbReference>
<keyword evidence="6" id="KW-1185">Reference proteome</keyword>
<sequence length="104" mass="12261">MNILGSIIETLNQEGKTVITITHDMEFVVNQFERVIVIANKKKIADTNKREVFWDIKILEQAILKQPHVSQLNHSLKIGRRSLNIEEMINKLKKEKLRLKKYEH</sequence>
<gene>
    <name evidence="5" type="ORF">ACFQRG_03430</name>
</gene>
<dbReference type="InterPro" id="IPR050095">
    <property type="entry name" value="ECF_ABC_transporter_ATP-bd"/>
</dbReference>
<evidence type="ECO:0000313" key="6">
    <source>
        <dbReference type="Proteomes" id="UP001596505"/>
    </source>
</evidence>
<reference evidence="6" key="1">
    <citation type="journal article" date="2019" name="Int. J. Syst. Evol. Microbiol.">
        <title>The Global Catalogue of Microorganisms (GCM) 10K type strain sequencing project: providing services to taxonomists for standard genome sequencing and annotation.</title>
        <authorList>
            <consortium name="The Broad Institute Genomics Platform"/>
            <consortium name="The Broad Institute Genome Sequencing Center for Infectious Disease"/>
            <person name="Wu L."/>
            <person name="Ma J."/>
        </authorList>
    </citation>
    <scope>NUCLEOTIDE SEQUENCE [LARGE SCALE GENOMIC DNA]</scope>
    <source>
        <strain evidence="6">CGMCC 1.16305</strain>
    </source>
</reference>
<organism evidence="5 6">
    <name type="scientific">Scopulibacillus cellulosilyticus</name>
    <dbReference type="NCBI Taxonomy" id="2665665"/>
    <lineage>
        <taxon>Bacteria</taxon>
        <taxon>Bacillati</taxon>
        <taxon>Bacillota</taxon>
        <taxon>Bacilli</taxon>
        <taxon>Bacillales</taxon>
        <taxon>Sporolactobacillaceae</taxon>
        <taxon>Scopulibacillus</taxon>
    </lineage>
</organism>
<comment type="caution">
    <text evidence="5">The sequence shown here is derived from an EMBL/GenBank/DDBJ whole genome shotgun (WGS) entry which is preliminary data.</text>
</comment>
<evidence type="ECO:0000256" key="2">
    <source>
        <dbReference type="ARBA" id="ARBA00022448"/>
    </source>
</evidence>
<keyword evidence="2" id="KW-0813">Transport</keyword>
<protein>
    <recommendedName>
        <fullName evidence="7">Energy-coupling factor transport system ATP-binding protein</fullName>
    </recommendedName>
</protein>
<evidence type="ECO:0000256" key="1">
    <source>
        <dbReference type="ARBA" id="ARBA00005417"/>
    </source>
</evidence>
<proteinExistence type="inferred from homology"/>